<evidence type="ECO:0008006" key="3">
    <source>
        <dbReference type="Google" id="ProtNLM"/>
    </source>
</evidence>
<dbReference type="InterPro" id="IPR027434">
    <property type="entry name" value="Homing_endonucl"/>
</dbReference>
<name>A0A2M7R7W9_9BACT</name>
<comment type="caution">
    <text evidence="1">The sequence shown here is derived from an EMBL/GenBank/DDBJ whole genome shotgun (WGS) entry which is preliminary data.</text>
</comment>
<evidence type="ECO:0000313" key="2">
    <source>
        <dbReference type="Proteomes" id="UP000230767"/>
    </source>
</evidence>
<protein>
    <recommendedName>
        <fullName evidence="3">DOD-type homing endonuclease domain-containing protein</fullName>
    </recommendedName>
</protein>
<dbReference type="SUPFAM" id="SSF55608">
    <property type="entry name" value="Homing endonucleases"/>
    <property type="match status" value="2"/>
</dbReference>
<dbReference type="Proteomes" id="UP000230767">
    <property type="component" value="Unassembled WGS sequence"/>
</dbReference>
<sequence length="236" mass="27595">MRGNQKNIDYQIKWTPEFAYAIGLLTTDGNLSKDGRHFDFTSNDVELVKTFKKCMNLTNVKIGTKTSGSTNKRYSRIQFSNVKLYKKLLKIGLMPNKSRNINGLKIPNRYFFDFVRGCFDGDGTIFSYWDQRWHSSFMFYISFASGSFNFLQWLQKKIKTNCGLNGYIGKNGDNRNFILRCAKKESLVLFNKMFHSKNIPFLKRKYEKALKIFRTDENHNRKNLPARVVKLANTPL</sequence>
<proteinExistence type="predicted"/>
<dbReference type="Gene3D" id="3.10.28.10">
    <property type="entry name" value="Homing endonucleases"/>
    <property type="match status" value="1"/>
</dbReference>
<organism evidence="1 2">
    <name type="scientific">Candidatus Nealsonbacteria bacterium CG_4_10_14_0_8_um_filter_37_14</name>
    <dbReference type="NCBI Taxonomy" id="1974684"/>
    <lineage>
        <taxon>Bacteria</taxon>
        <taxon>Candidatus Nealsoniibacteriota</taxon>
    </lineage>
</organism>
<evidence type="ECO:0000313" key="1">
    <source>
        <dbReference type="EMBL" id="PIY89306.1"/>
    </source>
</evidence>
<gene>
    <name evidence="1" type="ORF">COY73_01245</name>
</gene>
<accession>A0A2M7R7W9</accession>
<reference evidence="2" key="1">
    <citation type="submission" date="2017-09" db="EMBL/GenBank/DDBJ databases">
        <title>Depth-based differentiation of microbial function through sediment-hosted aquifers and enrichment of novel symbionts in the deep terrestrial subsurface.</title>
        <authorList>
            <person name="Probst A.J."/>
            <person name="Ladd B."/>
            <person name="Jarett J.K."/>
            <person name="Geller-Mcgrath D.E."/>
            <person name="Sieber C.M.K."/>
            <person name="Emerson J.B."/>
            <person name="Anantharaman K."/>
            <person name="Thomas B.C."/>
            <person name="Malmstrom R."/>
            <person name="Stieglmeier M."/>
            <person name="Klingl A."/>
            <person name="Woyke T."/>
            <person name="Ryan C.M."/>
            <person name="Banfield J.F."/>
        </authorList>
    </citation>
    <scope>NUCLEOTIDE SEQUENCE [LARGE SCALE GENOMIC DNA]</scope>
</reference>
<dbReference type="AlphaFoldDB" id="A0A2M7R7W9"/>
<dbReference type="EMBL" id="PFLW01000037">
    <property type="protein sequence ID" value="PIY89306.1"/>
    <property type="molecule type" value="Genomic_DNA"/>
</dbReference>